<gene>
    <name evidence="3" type="ORF">PoB_000953200</name>
</gene>
<dbReference type="SUPFAM" id="SSF56672">
    <property type="entry name" value="DNA/RNA polymerases"/>
    <property type="match status" value="1"/>
</dbReference>
<keyword evidence="3" id="KW-0378">Hydrolase</keyword>
<keyword evidence="4" id="KW-1185">Reference proteome</keyword>
<dbReference type="Pfam" id="PF03372">
    <property type="entry name" value="Exo_endo_phos"/>
    <property type="match status" value="1"/>
</dbReference>
<dbReference type="InterPro" id="IPR036691">
    <property type="entry name" value="Endo/exonu/phosph_ase_sf"/>
</dbReference>
<protein>
    <submittedName>
        <fullName evidence="3">Endonuclease-reverse transcriptase</fullName>
    </submittedName>
</protein>
<dbReference type="AlphaFoldDB" id="A0AAV3YJI1"/>
<evidence type="ECO:0000256" key="1">
    <source>
        <dbReference type="SAM" id="MobiDB-lite"/>
    </source>
</evidence>
<dbReference type="InterPro" id="IPR005135">
    <property type="entry name" value="Endo/exonuclease/phosphatase"/>
</dbReference>
<evidence type="ECO:0000313" key="4">
    <source>
        <dbReference type="Proteomes" id="UP000735302"/>
    </source>
</evidence>
<keyword evidence="3" id="KW-0255">Endonuclease</keyword>
<name>A0AAV3YJI1_9GAST</name>
<dbReference type="Proteomes" id="UP000735302">
    <property type="component" value="Unassembled WGS sequence"/>
</dbReference>
<dbReference type="PANTHER" id="PTHR19446">
    <property type="entry name" value="REVERSE TRANSCRIPTASES"/>
    <property type="match status" value="1"/>
</dbReference>
<dbReference type="EMBL" id="BLXT01001080">
    <property type="protein sequence ID" value="GFN83026.1"/>
    <property type="molecule type" value="Genomic_DNA"/>
</dbReference>
<accession>A0AAV3YJI1</accession>
<dbReference type="Gene3D" id="3.60.10.10">
    <property type="entry name" value="Endonuclease/exonuclease/phosphatase"/>
    <property type="match status" value="1"/>
</dbReference>
<keyword evidence="3" id="KW-0540">Nuclease</keyword>
<reference evidence="3 4" key="1">
    <citation type="journal article" date="2021" name="Elife">
        <title>Chloroplast acquisition without the gene transfer in kleptoplastic sea slugs, Plakobranchus ocellatus.</title>
        <authorList>
            <person name="Maeda T."/>
            <person name="Takahashi S."/>
            <person name="Yoshida T."/>
            <person name="Shimamura S."/>
            <person name="Takaki Y."/>
            <person name="Nagai Y."/>
            <person name="Toyoda A."/>
            <person name="Suzuki Y."/>
            <person name="Arimoto A."/>
            <person name="Ishii H."/>
            <person name="Satoh N."/>
            <person name="Nishiyama T."/>
            <person name="Hasebe M."/>
            <person name="Maruyama T."/>
            <person name="Minagawa J."/>
            <person name="Obokata J."/>
            <person name="Shigenobu S."/>
        </authorList>
    </citation>
    <scope>NUCLEOTIDE SEQUENCE [LARGE SCALE GENOMIC DNA]</scope>
</reference>
<dbReference type="SUPFAM" id="SSF56219">
    <property type="entry name" value="DNase I-like"/>
    <property type="match status" value="1"/>
</dbReference>
<dbReference type="GO" id="GO:0004519">
    <property type="term" value="F:endonuclease activity"/>
    <property type="evidence" value="ECO:0007669"/>
    <property type="project" value="UniProtKB-KW"/>
</dbReference>
<comment type="caution">
    <text evidence="3">The sequence shown here is derived from an EMBL/GenBank/DDBJ whole genome shotgun (WGS) entry which is preliminary data.</text>
</comment>
<evidence type="ECO:0000259" key="2">
    <source>
        <dbReference type="Pfam" id="PF03372"/>
    </source>
</evidence>
<dbReference type="InterPro" id="IPR043502">
    <property type="entry name" value="DNA/RNA_pol_sf"/>
</dbReference>
<sequence length="656" mass="75136">MNAKKQKKVMGLCGETPKLGESRRCIGEEPDVGGSITLADDGKMPDGAEPRKNRNTWLKRKYKLGTWNIRNMTAGKLNTIINEANENNIDILGITEHRWAQKGHFKTDCGGQIIYSGKEKAGQSGVAIFLSKTTSKSIIGYKPVNDRILTIRLFGQAKNITLIQVYAPTSAASEEEIEEFYDILQKEVDNKDKRDILIISGDFNAKVGGKINREEDGIVGITGLGERNERGTILVDFAVANEIAIKNTMFEKHPRRLFTWTSPDGKTKNQIDYIMIEKRWASAIQDVTTKPKADCDTDHELLVATLKIKLKIKKTTVKPIRYDVKDIGEDFTIETRNRFKTLLMDIEEKEPNEIANAAKNIINETAAKHLKKRSSKKQPWMSEDTLIKIKERKEAKAKFGIHAPVYRTIAKEVKQRCKRDKKNYLIGKCREIETHMKENRNREMYEEIKNITKTFQPRLGVIKDEKGNSLTESKQIVDRWKRYCEKMYSSDSTADQEETREDEEINLLPLRSEIDWAIGSLKDGKSPGCDDIQAEMIKACGEEGIDVYHKLCKKIWEKGQWPTDWKRAIFIPLPKKGDLQLCSNYRTISLISHASKILLKIIMKRMERKLEEEVSNSQAGFRKNRESHSCTGGKLRYRFEGTSSFSCRVIDKFLLR</sequence>
<feature type="region of interest" description="Disordered" evidence="1">
    <location>
        <begin position="30"/>
        <end position="52"/>
    </location>
</feature>
<dbReference type="CDD" id="cd09076">
    <property type="entry name" value="L1-EN"/>
    <property type="match status" value="1"/>
</dbReference>
<feature type="domain" description="Endonuclease/exonuclease/phosphatase" evidence="2">
    <location>
        <begin position="65"/>
        <end position="283"/>
    </location>
</feature>
<feature type="compositionally biased region" description="Basic and acidic residues" evidence="1">
    <location>
        <begin position="40"/>
        <end position="52"/>
    </location>
</feature>
<proteinExistence type="predicted"/>
<organism evidence="3 4">
    <name type="scientific">Plakobranchus ocellatus</name>
    <dbReference type="NCBI Taxonomy" id="259542"/>
    <lineage>
        <taxon>Eukaryota</taxon>
        <taxon>Metazoa</taxon>
        <taxon>Spiralia</taxon>
        <taxon>Lophotrochozoa</taxon>
        <taxon>Mollusca</taxon>
        <taxon>Gastropoda</taxon>
        <taxon>Heterobranchia</taxon>
        <taxon>Euthyneura</taxon>
        <taxon>Panpulmonata</taxon>
        <taxon>Sacoglossa</taxon>
        <taxon>Placobranchoidea</taxon>
        <taxon>Plakobranchidae</taxon>
        <taxon>Plakobranchus</taxon>
    </lineage>
</organism>
<evidence type="ECO:0000313" key="3">
    <source>
        <dbReference type="EMBL" id="GFN83026.1"/>
    </source>
</evidence>